<dbReference type="SUPFAM" id="SSF50104">
    <property type="entry name" value="Translation proteins SH3-like domain"/>
    <property type="match status" value="1"/>
</dbReference>
<organism evidence="2 3">
    <name type="scientific">Ambrosia artemisiifolia</name>
    <name type="common">Common ragweed</name>
    <dbReference type="NCBI Taxonomy" id="4212"/>
    <lineage>
        <taxon>Eukaryota</taxon>
        <taxon>Viridiplantae</taxon>
        <taxon>Streptophyta</taxon>
        <taxon>Embryophyta</taxon>
        <taxon>Tracheophyta</taxon>
        <taxon>Spermatophyta</taxon>
        <taxon>Magnoliopsida</taxon>
        <taxon>eudicotyledons</taxon>
        <taxon>Gunneridae</taxon>
        <taxon>Pentapetalae</taxon>
        <taxon>asterids</taxon>
        <taxon>campanulids</taxon>
        <taxon>Asterales</taxon>
        <taxon>Asteraceae</taxon>
        <taxon>Asteroideae</taxon>
        <taxon>Heliantheae alliance</taxon>
        <taxon>Heliantheae</taxon>
        <taxon>Ambrosia</taxon>
    </lineage>
</organism>
<dbReference type="Proteomes" id="UP001206925">
    <property type="component" value="Unassembled WGS sequence"/>
</dbReference>
<dbReference type="EMBL" id="JAMZMK010011047">
    <property type="protein sequence ID" value="KAI7729181.1"/>
    <property type="molecule type" value="Genomic_DNA"/>
</dbReference>
<dbReference type="InterPro" id="IPR008991">
    <property type="entry name" value="Translation_prot_SH3-like_sf"/>
</dbReference>
<accession>A0AAD5BT65</accession>
<sequence length="169" mass="18500">MRAVIGAALSSKPKLSRLSRTLYSSSFSSTRAYSITTISTQSKPSIYSDDRCRPSSQLLSVPWSANQIRFAKARGSDVRPGNVIERKGKIYQVVKAQHSTQGRGGAIIQVELRDVDSGNKVNESTKKVLLDNGLRVEVPPHVITGLKLTLHGSIDVTAKAQYIRCRFGN</sequence>
<dbReference type="PANTHER" id="PTHR30053">
    <property type="entry name" value="ELONGATION FACTOR P"/>
    <property type="match status" value="1"/>
</dbReference>
<evidence type="ECO:0000313" key="3">
    <source>
        <dbReference type="Proteomes" id="UP001206925"/>
    </source>
</evidence>
<dbReference type="InterPro" id="IPR013852">
    <property type="entry name" value="Transl_elong_P/YeiP_CS"/>
</dbReference>
<dbReference type="Gene3D" id="2.30.30.30">
    <property type="match status" value="1"/>
</dbReference>
<feature type="domain" description="Translation elongation factor KOW-like" evidence="1">
    <location>
        <begin position="76"/>
        <end position="126"/>
    </location>
</feature>
<protein>
    <recommendedName>
        <fullName evidence="1">Translation elongation factor KOW-like domain-containing protein</fullName>
    </recommendedName>
</protein>
<comment type="caution">
    <text evidence="2">The sequence shown here is derived from an EMBL/GenBank/DDBJ whole genome shotgun (WGS) entry which is preliminary data.</text>
</comment>
<evidence type="ECO:0000259" key="1">
    <source>
        <dbReference type="Pfam" id="PF08207"/>
    </source>
</evidence>
<dbReference type="InterPro" id="IPR020599">
    <property type="entry name" value="Transl_elong_fac_P/YeiP"/>
</dbReference>
<dbReference type="InterPro" id="IPR014722">
    <property type="entry name" value="Rib_uL2_dom2"/>
</dbReference>
<keyword evidence="3" id="KW-1185">Reference proteome</keyword>
<dbReference type="InterPro" id="IPR013185">
    <property type="entry name" value="Transl_elong_KOW-like"/>
</dbReference>
<evidence type="ECO:0000313" key="2">
    <source>
        <dbReference type="EMBL" id="KAI7729181.1"/>
    </source>
</evidence>
<dbReference type="GO" id="GO:0043043">
    <property type="term" value="P:peptide biosynthetic process"/>
    <property type="evidence" value="ECO:0007669"/>
    <property type="project" value="InterPro"/>
</dbReference>
<dbReference type="Pfam" id="PF08207">
    <property type="entry name" value="EFP_N"/>
    <property type="match status" value="1"/>
</dbReference>
<dbReference type="GO" id="GO:0005737">
    <property type="term" value="C:cytoplasm"/>
    <property type="evidence" value="ECO:0007669"/>
    <property type="project" value="InterPro"/>
</dbReference>
<reference evidence="2" key="1">
    <citation type="submission" date="2022-06" db="EMBL/GenBank/DDBJ databases">
        <title>Uncovering the hologenomic basis of an extraordinary plant invasion.</title>
        <authorList>
            <person name="Bieker V.C."/>
            <person name="Martin M.D."/>
            <person name="Gilbert T."/>
            <person name="Hodgins K."/>
            <person name="Battlay P."/>
            <person name="Petersen B."/>
            <person name="Wilson J."/>
        </authorList>
    </citation>
    <scope>NUCLEOTIDE SEQUENCE</scope>
    <source>
        <strain evidence="2">AA19_3_7</strain>
        <tissue evidence="2">Leaf</tissue>
    </source>
</reference>
<dbReference type="PROSITE" id="PS01275">
    <property type="entry name" value="EFP"/>
    <property type="match status" value="1"/>
</dbReference>
<name>A0AAD5BT65_AMBAR</name>
<proteinExistence type="predicted"/>
<dbReference type="PANTHER" id="PTHR30053:SF14">
    <property type="entry name" value="TRANSLATION ELONGATION FACTOR KOW-LIKE DOMAIN-CONTAINING PROTEIN"/>
    <property type="match status" value="1"/>
</dbReference>
<dbReference type="AlphaFoldDB" id="A0AAD5BT65"/>
<gene>
    <name evidence="2" type="ORF">M8C21_025855</name>
</gene>
<dbReference type="GO" id="GO:0003746">
    <property type="term" value="F:translation elongation factor activity"/>
    <property type="evidence" value="ECO:0007669"/>
    <property type="project" value="TreeGrafter"/>
</dbReference>